<feature type="domain" description="BAG" evidence="3">
    <location>
        <begin position="410"/>
        <end position="448"/>
    </location>
</feature>
<feature type="compositionally biased region" description="Basic and acidic residues" evidence="2">
    <location>
        <begin position="443"/>
        <end position="470"/>
    </location>
</feature>
<dbReference type="KEGG" id="psq:PUNSTDRAFT_55133"/>
<feature type="compositionally biased region" description="Polar residues" evidence="2">
    <location>
        <begin position="605"/>
        <end position="616"/>
    </location>
</feature>
<dbReference type="SUPFAM" id="SSF63491">
    <property type="entry name" value="BAG domain"/>
    <property type="match status" value="1"/>
</dbReference>
<dbReference type="EMBL" id="JH687551">
    <property type="protein sequence ID" value="EIN05237.1"/>
    <property type="molecule type" value="Genomic_DNA"/>
</dbReference>
<protein>
    <recommendedName>
        <fullName evidence="3">BAG domain-containing protein</fullName>
    </recommendedName>
</protein>
<evidence type="ECO:0000259" key="3">
    <source>
        <dbReference type="Pfam" id="PF02179"/>
    </source>
</evidence>
<feature type="compositionally biased region" description="Basic and acidic residues" evidence="2">
    <location>
        <begin position="209"/>
        <end position="219"/>
    </location>
</feature>
<dbReference type="GeneID" id="18883933"/>
<feature type="compositionally biased region" description="Polar residues" evidence="2">
    <location>
        <begin position="545"/>
        <end position="565"/>
    </location>
</feature>
<evidence type="ECO:0000313" key="4">
    <source>
        <dbReference type="EMBL" id="EIN05237.1"/>
    </source>
</evidence>
<keyword evidence="1" id="KW-0175">Coiled coil</keyword>
<feature type="compositionally biased region" description="Polar residues" evidence="2">
    <location>
        <begin position="282"/>
        <end position="292"/>
    </location>
</feature>
<reference evidence="5" key="1">
    <citation type="journal article" date="2012" name="Science">
        <title>The Paleozoic origin of enzymatic lignin decomposition reconstructed from 31 fungal genomes.</title>
        <authorList>
            <person name="Floudas D."/>
            <person name="Binder M."/>
            <person name="Riley R."/>
            <person name="Barry K."/>
            <person name="Blanchette R.A."/>
            <person name="Henrissat B."/>
            <person name="Martinez A.T."/>
            <person name="Otillar R."/>
            <person name="Spatafora J.W."/>
            <person name="Yadav J.S."/>
            <person name="Aerts A."/>
            <person name="Benoit I."/>
            <person name="Boyd A."/>
            <person name="Carlson A."/>
            <person name="Copeland A."/>
            <person name="Coutinho P.M."/>
            <person name="de Vries R.P."/>
            <person name="Ferreira P."/>
            <person name="Findley K."/>
            <person name="Foster B."/>
            <person name="Gaskell J."/>
            <person name="Glotzer D."/>
            <person name="Gorecki P."/>
            <person name="Heitman J."/>
            <person name="Hesse C."/>
            <person name="Hori C."/>
            <person name="Igarashi K."/>
            <person name="Jurgens J.A."/>
            <person name="Kallen N."/>
            <person name="Kersten P."/>
            <person name="Kohler A."/>
            <person name="Kuees U."/>
            <person name="Kumar T.K.A."/>
            <person name="Kuo A."/>
            <person name="LaButti K."/>
            <person name="Larrondo L.F."/>
            <person name="Lindquist E."/>
            <person name="Ling A."/>
            <person name="Lombard V."/>
            <person name="Lucas S."/>
            <person name="Lundell T."/>
            <person name="Martin R."/>
            <person name="McLaughlin D.J."/>
            <person name="Morgenstern I."/>
            <person name="Morin E."/>
            <person name="Murat C."/>
            <person name="Nagy L.G."/>
            <person name="Nolan M."/>
            <person name="Ohm R.A."/>
            <person name="Patyshakuliyeva A."/>
            <person name="Rokas A."/>
            <person name="Ruiz-Duenas F.J."/>
            <person name="Sabat G."/>
            <person name="Salamov A."/>
            <person name="Samejima M."/>
            <person name="Schmutz J."/>
            <person name="Slot J.C."/>
            <person name="St John F."/>
            <person name="Stenlid J."/>
            <person name="Sun H."/>
            <person name="Sun S."/>
            <person name="Syed K."/>
            <person name="Tsang A."/>
            <person name="Wiebenga A."/>
            <person name="Young D."/>
            <person name="Pisabarro A."/>
            <person name="Eastwood D.C."/>
            <person name="Martin F."/>
            <person name="Cullen D."/>
            <person name="Grigoriev I.V."/>
            <person name="Hibbett D.S."/>
        </authorList>
    </citation>
    <scope>NUCLEOTIDE SEQUENCE [LARGE SCALE GENOMIC DNA]</scope>
    <source>
        <strain evidence="5">HHB-11173 SS5</strain>
    </source>
</reference>
<feature type="compositionally biased region" description="Low complexity" evidence="2">
    <location>
        <begin position="584"/>
        <end position="604"/>
    </location>
</feature>
<evidence type="ECO:0000256" key="1">
    <source>
        <dbReference type="SAM" id="Coils"/>
    </source>
</evidence>
<evidence type="ECO:0000256" key="2">
    <source>
        <dbReference type="SAM" id="MobiDB-lite"/>
    </source>
</evidence>
<dbReference type="HOGENOM" id="CLU_366438_0_0_1"/>
<dbReference type="Proteomes" id="UP000054196">
    <property type="component" value="Unassembled WGS sequence"/>
</dbReference>
<keyword evidence="5" id="KW-1185">Reference proteome</keyword>
<feature type="region of interest" description="Disordered" evidence="2">
    <location>
        <begin position="364"/>
        <end position="388"/>
    </location>
</feature>
<feature type="region of interest" description="Disordered" evidence="2">
    <location>
        <begin position="282"/>
        <end position="343"/>
    </location>
</feature>
<feature type="compositionally biased region" description="Acidic residues" evidence="2">
    <location>
        <begin position="742"/>
        <end position="753"/>
    </location>
</feature>
<name>R7S5K5_PUNST</name>
<dbReference type="GO" id="GO:0051087">
    <property type="term" value="F:protein-folding chaperone binding"/>
    <property type="evidence" value="ECO:0007669"/>
    <property type="project" value="InterPro"/>
</dbReference>
<feature type="compositionally biased region" description="Low complexity" evidence="2">
    <location>
        <begin position="698"/>
        <end position="714"/>
    </location>
</feature>
<dbReference type="InterPro" id="IPR003103">
    <property type="entry name" value="BAG_domain"/>
</dbReference>
<dbReference type="eggNOG" id="ENOG502SY3Y">
    <property type="taxonomic scope" value="Eukaryota"/>
</dbReference>
<organism evidence="4 5">
    <name type="scientific">Punctularia strigosozonata (strain HHB-11173)</name>
    <name type="common">White-rot fungus</name>
    <dbReference type="NCBI Taxonomy" id="741275"/>
    <lineage>
        <taxon>Eukaryota</taxon>
        <taxon>Fungi</taxon>
        <taxon>Dikarya</taxon>
        <taxon>Basidiomycota</taxon>
        <taxon>Agaricomycotina</taxon>
        <taxon>Agaricomycetes</taxon>
        <taxon>Corticiales</taxon>
        <taxon>Punctulariaceae</taxon>
        <taxon>Punctularia</taxon>
    </lineage>
</organism>
<evidence type="ECO:0000313" key="5">
    <source>
        <dbReference type="Proteomes" id="UP000054196"/>
    </source>
</evidence>
<dbReference type="InterPro" id="IPR036533">
    <property type="entry name" value="BAG_dom_sf"/>
</dbReference>
<dbReference type="Gene3D" id="1.20.58.120">
    <property type="entry name" value="BAG domain"/>
    <property type="match status" value="1"/>
</dbReference>
<gene>
    <name evidence="4" type="ORF">PUNSTDRAFT_55133</name>
</gene>
<dbReference type="OrthoDB" id="333905at2759"/>
<dbReference type="OMA" id="ERQHYLA"/>
<proteinExistence type="predicted"/>
<sequence>MLAFVPSTPVHHQHVLFRTSELDDYDHGYSHLHRVPTSSYAAYDYAHQTALAEHDYLLARARREAFERQQAQAYYRQRQQQQRQEILAVFAADLAEERRRARIRRQQEEAARRQQELLALRQRRQRQHLQQVAWLRQQVLAEVEQRRRQEELARLEQARRRQQQAELSKLLETFFTPSEQGSESEQEKQPASAPRATPAAQVPSTTVDVKGKGKAKEEPMPACSSDSAPQVTVEHLLRQRAQVENDQEVQGTLTSLLQSFFNGSAQAQAPKERKNVRFNVNEQAGPSNSSAEPATLHQGEPATAALDPSPSAPGAPSLERKPALAGASAEQVRAHRHQRTSSLDEIANIRASFDSLSSDFHLPEHLDFNPSPTPSRSPSPVLDHSAESENEETLAYTANNRPLHQYTHALGLLLVRLDAVESDGDDAVRKARKDAVVVVERELERVEREVEKQRPGSPVPKEDADAKADEPAPAEEATVDGQAAPSTDEHVTVADPETREQAVAEASPDQSASENVHEAASEDVPAMEVHGAPVDVHESAPFDALSSSTPIPDSVQDTAGTSALANTVPPDAPKLSPIEDVSEELPSLESPEESPAPSEASTSTRPQPESITSQGSPPDEVAAVSPENSSEPIHSHKDSAADSQMPASNSNSSSTAELQPLVDSVPASEAQASLPASPLPVTSTPDATAAGDGDVLFSSPINSDVSVPSSSSSEADGDDSAVVIEHVEVPPAGDVNDHPSDESDGWSDVEDHL</sequence>
<feature type="region of interest" description="Disordered" evidence="2">
    <location>
        <begin position="443"/>
        <end position="753"/>
    </location>
</feature>
<dbReference type="RefSeq" id="XP_007387640.1">
    <property type="nucleotide sequence ID" value="XM_007387578.1"/>
</dbReference>
<feature type="region of interest" description="Disordered" evidence="2">
    <location>
        <begin position="175"/>
        <end position="230"/>
    </location>
</feature>
<feature type="coiled-coil region" evidence="1">
    <location>
        <begin position="91"/>
        <end position="168"/>
    </location>
</feature>
<feature type="compositionally biased region" description="Basic and acidic residues" evidence="2">
    <location>
        <begin position="487"/>
        <end position="502"/>
    </location>
</feature>
<dbReference type="Pfam" id="PF02179">
    <property type="entry name" value="BAG"/>
    <property type="match status" value="1"/>
</dbReference>
<dbReference type="AlphaFoldDB" id="R7S5K5"/>
<accession>R7S5K5</accession>